<dbReference type="InterPro" id="IPR058031">
    <property type="entry name" value="AAA_lid_NorR"/>
</dbReference>
<keyword evidence="4" id="KW-0804">Transcription</keyword>
<evidence type="ECO:0000256" key="3">
    <source>
        <dbReference type="ARBA" id="ARBA00023015"/>
    </source>
</evidence>
<dbReference type="FunFam" id="3.40.50.300:FF:000006">
    <property type="entry name" value="DNA-binding transcriptional regulator NtrC"/>
    <property type="match status" value="1"/>
</dbReference>
<dbReference type="SUPFAM" id="SSF46689">
    <property type="entry name" value="Homeodomain-like"/>
    <property type="match status" value="1"/>
</dbReference>
<dbReference type="AlphaFoldDB" id="A0A518BSX1"/>
<dbReference type="InterPro" id="IPR003593">
    <property type="entry name" value="AAA+_ATPase"/>
</dbReference>
<dbReference type="GO" id="GO:0006355">
    <property type="term" value="P:regulation of DNA-templated transcription"/>
    <property type="evidence" value="ECO:0007669"/>
    <property type="project" value="InterPro"/>
</dbReference>
<accession>A0A518BSX1</accession>
<evidence type="ECO:0000256" key="4">
    <source>
        <dbReference type="ARBA" id="ARBA00023163"/>
    </source>
</evidence>
<evidence type="ECO:0000256" key="5">
    <source>
        <dbReference type="SAM" id="MobiDB-lite"/>
    </source>
</evidence>
<keyword evidence="1" id="KW-0547">Nucleotide-binding</keyword>
<evidence type="ECO:0000313" key="8">
    <source>
        <dbReference type="Proteomes" id="UP000316921"/>
    </source>
</evidence>
<dbReference type="PROSITE" id="PS50045">
    <property type="entry name" value="SIGMA54_INTERACT_4"/>
    <property type="match status" value="1"/>
</dbReference>
<evidence type="ECO:0000256" key="1">
    <source>
        <dbReference type="ARBA" id="ARBA00022741"/>
    </source>
</evidence>
<organism evidence="7 8">
    <name type="scientific">Engelhardtia mirabilis</name>
    <dbReference type="NCBI Taxonomy" id="2528011"/>
    <lineage>
        <taxon>Bacteria</taxon>
        <taxon>Pseudomonadati</taxon>
        <taxon>Planctomycetota</taxon>
        <taxon>Planctomycetia</taxon>
        <taxon>Planctomycetia incertae sedis</taxon>
        <taxon>Engelhardtia</taxon>
    </lineage>
</organism>
<keyword evidence="2" id="KW-0067">ATP-binding</keyword>
<dbReference type="PROSITE" id="PS00676">
    <property type="entry name" value="SIGMA54_INTERACT_2"/>
    <property type="match status" value="1"/>
</dbReference>
<feature type="region of interest" description="Disordered" evidence="5">
    <location>
        <begin position="390"/>
        <end position="418"/>
    </location>
</feature>
<dbReference type="Gene3D" id="1.10.8.60">
    <property type="match status" value="1"/>
</dbReference>
<dbReference type="SUPFAM" id="SSF52540">
    <property type="entry name" value="P-loop containing nucleoside triphosphate hydrolases"/>
    <property type="match status" value="1"/>
</dbReference>
<dbReference type="EMBL" id="CP036287">
    <property type="protein sequence ID" value="QDU70070.1"/>
    <property type="molecule type" value="Genomic_DNA"/>
</dbReference>
<feature type="domain" description="Sigma-54 factor interaction" evidence="6">
    <location>
        <begin position="142"/>
        <end position="372"/>
    </location>
</feature>
<dbReference type="CDD" id="cd00009">
    <property type="entry name" value="AAA"/>
    <property type="match status" value="1"/>
</dbReference>
<dbReference type="KEGG" id="pbap:Pla133_51930"/>
<name>A0A518BSX1_9BACT</name>
<dbReference type="InterPro" id="IPR009057">
    <property type="entry name" value="Homeodomain-like_sf"/>
</dbReference>
<dbReference type="PROSITE" id="PS00675">
    <property type="entry name" value="SIGMA54_INTERACT_1"/>
    <property type="match status" value="1"/>
</dbReference>
<dbReference type="GO" id="GO:0005524">
    <property type="term" value="F:ATP binding"/>
    <property type="evidence" value="ECO:0007669"/>
    <property type="project" value="UniProtKB-KW"/>
</dbReference>
<dbReference type="SMART" id="SM00382">
    <property type="entry name" value="AAA"/>
    <property type="match status" value="1"/>
</dbReference>
<dbReference type="Pfam" id="PF25601">
    <property type="entry name" value="AAA_lid_14"/>
    <property type="match status" value="1"/>
</dbReference>
<dbReference type="InterPro" id="IPR002197">
    <property type="entry name" value="HTH_Fis"/>
</dbReference>
<keyword evidence="3" id="KW-0805">Transcription regulation</keyword>
<dbReference type="Gene3D" id="1.10.10.60">
    <property type="entry name" value="Homeodomain-like"/>
    <property type="match status" value="1"/>
</dbReference>
<dbReference type="Pfam" id="PF02954">
    <property type="entry name" value="HTH_8"/>
    <property type="match status" value="1"/>
</dbReference>
<evidence type="ECO:0000259" key="6">
    <source>
        <dbReference type="PROSITE" id="PS50045"/>
    </source>
</evidence>
<protein>
    <submittedName>
        <fullName evidence="7">Transcriptional regulatory protein ZraR</fullName>
    </submittedName>
</protein>
<reference evidence="7 8" key="1">
    <citation type="submission" date="2019-02" db="EMBL/GenBank/DDBJ databases">
        <title>Deep-cultivation of Planctomycetes and their phenomic and genomic characterization uncovers novel biology.</title>
        <authorList>
            <person name="Wiegand S."/>
            <person name="Jogler M."/>
            <person name="Boedeker C."/>
            <person name="Pinto D."/>
            <person name="Vollmers J."/>
            <person name="Rivas-Marin E."/>
            <person name="Kohn T."/>
            <person name="Peeters S.H."/>
            <person name="Heuer A."/>
            <person name="Rast P."/>
            <person name="Oberbeckmann S."/>
            <person name="Bunk B."/>
            <person name="Jeske O."/>
            <person name="Meyerdierks A."/>
            <person name="Storesund J.E."/>
            <person name="Kallscheuer N."/>
            <person name="Luecker S."/>
            <person name="Lage O.M."/>
            <person name="Pohl T."/>
            <person name="Merkel B.J."/>
            <person name="Hornburger P."/>
            <person name="Mueller R.-W."/>
            <person name="Bruemmer F."/>
            <person name="Labrenz M."/>
            <person name="Spormann A.M."/>
            <person name="Op den Camp H."/>
            <person name="Overmann J."/>
            <person name="Amann R."/>
            <person name="Jetten M.S.M."/>
            <person name="Mascher T."/>
            <person name="Medema M.H."/>
            <person name="Devos D.P."/>
            <person name="Kaster A.-K."/>
            <person name="Ovreas L."/>
            <person name="Rohde M."/>
            <person name="Galperin M.Y."/>
            <person name="Jogler C."/>
        </authorList>
    </citation>
    <scope>NUCLEOTIDE SEQUENCE [LARGE SCALE GENOMIC DNA]</scope>
    <source>
        <strain evidence="7 8">Pla133</strain>
    </source>
</reference>
<evidence type="ECO:0000313" key="7">
    <source>
        <dbReference type="EMBL" id="QDU70070.1"/>
    </source>
</evidence>
<keyword evidence="8" id="KW-1185">Reference proteome</keyword>
<dbReference type="RefSeq" id="WP_145070560.1">
    <property type="nucleotide sequence ID" value="NZ_CP036287.1"/>
</dbReference>
<gene>
    <name evidence="7" type="primary">zraR_13</name>
    <name evidence="7" type="ORF">Pla133_51930</name>
</gene>
<dbReference type="Gene3D" id="3.40.50.300">
    <property type="entry name" value="P-loop containing nucleotide triphosphate hydrolases"/>
    <property type="match status" value="1"/>
</dbReference>
<dbReference type="Proteomes" id="UP000316921">
    <property type="component" value="Chromosome"/>
</dbReference>
<evidence type="ECO:0000256" key="2">
    <source>
        <dbReference type="ARBA" id="ARBA00022840"/>
    </source>
</evidence>
<dbReference type="InterPro" id="IPR002078">
    <property type="entry name" value="Sigma_54_int"/>
</dbReference>
<proteinExistence type="predicted"/>
<dbReference type="InterPro" id="IPR025943">
    <property type="entry name" value="Sigma_54_int_dom_ATP-bd_2"/>
</dbReference>
<dbReference type="InterPro" id="IPR025662">
    <property type="entry name" value="Sigma_54_int_dom_ATP-bd_1"/>
</dbReference>
<sequence length="483" mass="52965">MPPEDVSTEVQRAHAKSERDTTDLIGRLRAAGLQIVERDSRPLLDQLETSRDVDVLVARRDSLSPEDLEAIEASVEVDGAPSVVVLGTDVGAHDRTSLLAAGVTHVVDGGLGSKWLRTALDAVARAEAESASLSDEPRLSDFISHSSYMRRFVELVRRVADADSTLLITGDTGVGKERLARAIHAERSDPDSPFVAVNCGALPEQLLESELFGHVKGAFTGADDDRKGHFQAADGGTLFLDEIGEMPQHVQVKLLTVLERREVVPVGSSEGRPVDVRVLAATNRDLRDEVAAGRFREDLYYRLNVIPLEIPSLKERREDIPDLVGSMIAWFRRDLDRREVQGIEPAALQALMDYSWPGNVREVSNAIERAVLLCEGDEIRLRDLPEEVRGTAAPLEAPGRDTRAGDSTAPGASSTADLPADWRELSLKEIRQAAADRCERAFLDAVMDEVGGIVKDAAARCGIAPRSLYDRLRRHGIRKEDYR</sequence>
<dbReference type="Pfam" id="PF00158">
    <property type="entry name" value="Sigma54_activat"/>
    <property type="match status" value="1"/>
</dbReference>
<dbReference type="InterPro" id="IPR027417">
    <property type="entry name" value="P-loop_NTPase"/>
</dbReference>
<dbReference type="PANTHER" id="PTHR32071">
    <property type="entry name" value="TRANSCRIPTIONAL REGULATORY PROTEIN"/>
    <property type="match status" value="1"/>
</dbReference>